<organism evidence="7 8">
    <name type="scientific">Cryobacterium glucosi</name>
    <dbReference type="NCBI Taxonomy" id="1259175"/>
    <lineage>
        <taxon>Bacteria</taxon>
        <taxon>Bacillati</taxon>
        <taxon>Actinomycetota</taxon>
        <taxon>Actinomycetes</taxon>
        <taxon>Micrococcales</taxon>
        <taxon>Microbacteriaceae</taxon>
        <taxon>Cryobacterium</taxon>
    </lineage>
</organism>
<feature type="transmembrane region" description="Helical" evidence="5">
    <location>
        <begin position="349"/>
        <end position="372"/>
    </location>
</feature>
<name>A0ABY2IMM4_9MICO</name>
<feature type="transmembrane region" description="Helical" evidence="5">
    <location>
        <begin position="172"/>
        <end position="194"/>
    </location>
</feature>
<feature type="transmembrane region" description="Helical" evidence="5">
    <location>
        <begin position="325"/>
        <end position="343"/>
    </location>
</feature>
<dbReference type="InterPro" id="IPR036259">
    <property type="entry name" value="MFS_trans_sf"/>
</dbReference>
<dbReference type="EMBL" id="SOFS01000033">
    <property type="protein sequence ID" value="TFC18389.1"/>
    <property type="molecule type" value="Genomic_DNA"/>
</dbReference>
<feature type="transmembrane region" description="Helical" evidence="5">
    <location>
        <begin position="200"/>
        <end position="219"/>
    </location>
</feature>
<evidence type="ECO:0000313" key="8">
    <source>
        <dbReference type="Proteomes" id="UP000297604"/>
    </source>
</evidence>
<evidence type="ECO:0000256" key="4">
    <source>
        <dbReference type="ARBA" id="ARBA00023136"/>
    </source>
</evidence>
<feature type="domain" description="Major facilitator superfamily (MFS) profile" evidence="6">
    <location>
        <begin position="46"/>
        <end position="439"/>
    </location>
</feature>
<feature type="transmembrane region" description="Helical" evidence="5">
    <location>
        <begin position="413"/>
        <end position="435"/>
    </location>
</feature>
<keyword evidence="3 5" id="KW-1133">Transmembrane helix</keyword>
<evidence type="ECO:0000256" key="1">
    <source>
        <dbReference type="ARBA" id="ARBA00004651"/>
    </source>
</evidence>
<keyword evidence="2 5" id="KW-0812">Transmembrane</keyword>
<evidence type="ECO:0000259" key="6">
    <source>
        <dbReference type="PROSITE" id="PS50850"/>
    </source>
</evidence>
<gene>
    <name evidence="7" type="ORF">E3O46_14180</name>
</gene>
<dbReference type="Pfam" id="PF07690">
    <property type="entry name" value="MFS_1"/>
    <property type="match status" value="2"/>
</dbReference>
<comment type="subcellular location">
    <subcellularLocation>
        <location evidence="1">Cell membrane</location>
        <topology evidence="1">Multi-pass membrane protein</topology>
    </subcellularLocation>
</comment>
<feature type="transmembrane region" description="Helical" evidence="5">
    <location>
        <begin position="255"/>
        <end position="275"/>
    </location>
</feature>
<dbReference type="Proteomes" id="UP000297604">
    <property type="component" value="Unassembled WGS sequence"/>
</dbReference>
<keyword evidence="8" id="KW-1185">Reference proteome</keyword>
<evidence type="ECO:0000256" key="3">
    <source>
        <dbReference type="ARBA" id="ARBA00022989"/>
    </source>
</evidence>
<dbReference type="InterPro" id="IPR020846">
    <property type="entry name" value="MFS_dom"/>
</dbReference>
<accession>A0ABY2IMM4</accession>
<dbReference type="PANTHER" id="PTHR23508">
    <property type="entry name" value="CARBOXYLIC ACID TRANSPORTER PROTEIN HOMOLOG"/>
    <property type="match status" value="1"/>
</dbReference>
<comment type="caution">
    <text evidence="7">The sequence shown here is derived from an EMBL/GenBank/DDBJ whole genome shotgun (WGS) entry which is preliminary data.</text>
</comment>
<feature type="transmembrane region" description="Helical" evidence="5">
    <location>
        <begin position="295"/>
        <end position="313"/>
    </location>
</feature>
<reference evidence="7 8" key="1">
    <citation type="submission" date="2019-03" db="EMBL/GenBank/DDBJ databases">
        <title>Genomics of glacier-inhabiting Cryobacterium strains.</title>
        <authorList>
            <person name="Liu Q."/>
            <person name="Xin Y.-H."/>
        </authorList>
    </citation>
    <scope>NUCLEOTIDE SEQUENCE [LARGE SCALE GENOMIC DNA]</scope>
    <source>
        <strain evidence="7 8">MDB1-5</strain>
    </source>
</reference>
<evidence type="ECO:0000256" key="5">
    <source>
        <dbReference type="SAM" id="Phobius"/>
    </source>
</evidence>
<keyword evidence="4 5" id="KW-0472">Membrane</keyword>
<feature type="transmembrane region" description="Helical" evidence="5">
    <location>
        <begin position="113"/>
        <end position="132"/>
    </location>
</feature>
<evidence type="ECO:0000256" key="2">
    <source>
        <dbReference type="ARBA" id="ARBA00022692"/>
    </source>
</evidence>
<evidence type="ECO:0000313" key="7">
    <source>
        <dbReference type="EMBL" id="TFC18389.1"/>
    </source>
</evidence>
<dbReference type="PROSITE" id="PS00217">
    <property type="entry name" value="SUGAR_TRANSPORT_2"/>
    <property type="match status" value="1"/>
</dbReference>
<dbReference type="CDD" id="cd17316">
    <property type="entry name" value="MFS_SV2_like"/>
    <property type="match status" value="1"/>
</dbReference>
<feature type="transmembrane region" description="Helical" evidence="5">
    <location>
        <begin position="80"/>
        <end position="101"/>
    </location>
</feature>
<dbReference type="InterPro" id="IPR005829">
    <property type="entry name" value="Sugar_transporter_CS"/>
</dbReference>
<protein>
    <submittedName>
        <fullName evidence="7">MFS transporter</fullName>
    </submittedName>
</protein>
<feature type="transmembrane region" description="Helical" evidence="5">
    <location>
        <begin position="384"/>
        <end position="407"/>
    </location>
</feature>
<feature type="transmembrane region" description="Helical" evidence="5">
    <location>
        <begin position="138"/>
        <end position="160"/>
    </location>
</feature>
<proteinExistence type="predicted"/>
<dbReference type="InterPro" id="IPR011701">
    <property type="entry name" value="MFS"/>
</dbReference>
<sequence>MNSAAPPAPPHRVLEAEATSLCINDESKGGPFVVRIGNKSTTGMKATISVAMSNYIEAGSIIAIATSLSLWQKEFGIDDFAVGLLAALSANAFGAAAGALIGGPLCDKYGRKFIYTYDLIVYMIGVALAVFAMSYGMLLLAFIITGIAVGAGVPASWTYLSEQAPAGQRAKHVGAAQLAWSCGPLIGFLLAVAVEPLGLLGSRLIFAELFVVAFITWYMRQGLPETAIWKESNAKATSTNVFHGVKALFSKKANITAIFFLIGVYSFWNIVAGQAGIFMPRVYAAAGVESATEQYLLQALVWGLTVATTYFGFMRLADRFNRRMLYIVGSLLGIAAWAVLVFAEPTMPALLSFAVLWGVAAGIGAQAFYGLWASELFATEYRASAQGILFFVARIMVGLLSMVFPILLTSIGLSWLGLILIGFLAVSLVVGAVWAPHTQGKSLQQIEAERYPEDVVAEESVVEASVVGEPVAMNMHF</sequence>
<dbReference type="SUPFAM" id="SSF103473">
    <property type="entry name" value="MFS general substrate transporter"/>
    <property type="match status" value="1"/>
</dbReference>
<dbReference type="PANTHER" id="PTHR23508:SF10">
    <property type="entry name" value="CARBOXYLIC ACID TRANSPORTER PROTEIN HOMOLOG"/>
    <property type="match status" value="1"/>
</dbReference>
<dbReference type="PROSITE" id="PS50850">
    <property type="entry name" value="MFS"/>
    <property type="match status" value="1"/>
</dbReference>
<dbReference type="Gene3D" id="1.20.1250.20">
    <property type="entry name" value="MFS general substrate transporter like domains"/>
    <property type="match status" value="2"/>
</dbReference>